<accession>A0ABQ5MGR4</accession>
<dbReference type="Proteomes" id="UP001143543">
    <property type="component" value="Unassembled WGS sequence"/>
</dbReference>
<evidence type="ECO:0000313" key="2">
    <source>
        <dbReference type="Proteomes" id="UP001143543"/>
    </source>
</evidence>
<dbReference type="InterPro" id="IPR009078">
    <property type="entry name" value="Ferritin-like_SF"/>
</dbReference>
<reference evidence="1" key="1">
    <citation type="submission" date="2022-07" db="EMBL/GenBank/DDBJ databases">
        <title>Taxonomy of Novel Oxalotrophic and Methylotrophic Bacteria.</title>
        <authorList>
            <person name="Sahin N."/>
            <person name="Tani A."/>
        </authorList>
    </citation>
    <scope>NUCLEOTIDE SEQUENCE</scope>
    <source>
        <strain evidence="1">Y10</strain>
    </source>
</reference>
<name>A0ABQ5MGR4_9FLAO</name>
<organism evidence="1 2">
    <name type="scientific">Neptunitalea lumnitzerae</name>
    <dbReference type="NCBI Taxonomy" id="2965509"/>
    <lineage>
        <taxon>Bacteria</taxon>
        <taxon>Pseudomonadati</taxon>
        <taxon>Bacteroidota</taxon>
        <taxon>Flavobacteriia</taxon>
        <taxon>Flavobacteriales</taxon>
        <taxon>Flavobacteriaceae</taxon>
        <taxon>Neptunitalea</taxon>
    </lineage>
</organism>
<dbReference type="Gene3D" id="1.20.1260.10">
    <property type="match status" value="1"/>
</dbReference>
<dbReference type="EMBL" id="BRVO01000001">
    <property type="protein sequence ID" value="GLB48583.1"/>
    <property type="molecule type" value="Genomic_DNA"/>
</dbReference>
<sequence>MKTNANTINALNDLLKKLMESEYNYMNCVNQVFHRGVRNFVVTQTQTKNTFVHQLALEIQKLGGEIYLFEAESVVPFSFYEDLRTIDFLKMLDLCVASEKELIDFYDAILNEHDLEETTAYLLTKQKTELLTLLSEEKLKLFRTHERLVS</sequence>
<protein>
    <recommendedName>
        <fullName evidence="3">DUF2383 domain-containing protein</fullName>
    </recommendedName>
</protein>
<dbReference type="RefSeq" id="WP_281764217.1">
    <property type="nucleotide sequence ID" value="NZ_BRVO01000001.1"/>
</dbReference>
<dbReference type="SUPFAM" id="SSF47240">
    <property type="entry name" value="Ferritin-like"/>
    <property type="match status" value="1"/>
</dbReference>
<gene>
    <name evidence="1" type="ORF">Y10_09510</name>
</gene>
<evidence type="ECO:0000313" key="1">
    <source>
        <dbReference type="EMBL" id="GLB48583.1"/>
    </source>
</evidence>
<proteinExistence type="predicted"/>
<comment type="caution">
    <text evidence="1">The sequence shown here is derived from an EMBL/GenBank/DDBJ whole genome shotgun (WGS) entry which is preliminary data.</text>
</comment>
<evidence type="ECO:0008006" key="3">
    <source>
        <dbReference type="Google" id="ProtNLM"/>
    </source>
</evidence>
<dbReference type="InterPro" id="IPR012347">
    <property type="entry name" value="Ferritin-like"/>
</dbReference>
<keyword evidence="2" id="KW-1185">Reference proteome</keyword>